<dbReference type="OrthoDB" id="9812528at2"/>
<dbReference type="PROSITE" id="PS51257">
    <property type="entry name" value="PROKAR_LIPOPROTEIN"/>
    <property type="match status" value="1"/>
</dbReference>
<evidence type="ECO:0000256" key="1">
    <source>
        <dbReference type="SAM" id="SignalP"/>
    </source>
</evidence>
<evidence type="ECO:0000313" key="3">
    <source>
        <dbReference type="Proteomes" id="UP000321168"/>
    </source>
</evidence>
<dbReference type="Proteomes" id="UP000321168">
    <property type="component" value="Unassembled WGS sequence"/>
</dbReference>
<dbReference type="PANTHER" id="PTHR30535:SF34">
    <property type="entry name" value="MOLYBDATE-BINDING PROTEIN MOLA"/>
    <property type="match status" value="1"/>
</dbReference>
<reference evidence="2 3" key="1">
    <citation type="submission" date="2019-08" db="EMBL/GenBank/DDBJ databases">
        <title>Genome of Luteibaculum oceani JCM 18817.</title>
        <authorList>
            <person name="Bowman J.P."/>
        </authorList>
    </citation>
    <scope>NUCLEOTIDE SEQUENCE [LARGE SCALE GENOMIC DNA]</scope>
    <source>
        <strain evidence="2 3">JCM 18817</strain>
    </source>
</reference>
<dbReference type="InterPro" id="IPR050902">
    <property type="entry name" value="ABC_Transporter_SBP"/>
</dbReference>
<name>A0A5C6VNT4_9FLAO</name>
<dbReference type="PANTHER" id="PTHR30535">
    <property type="entry name" value="VITAMIN B12-BINDING PROTEIN"/>
    <property type="match status" value="1"/>
</dbReference>
<keyword evidence="3" id="KW-1185">Reference proteome</keyword>
<dbReference type="Gene3D" id="3.40.50.1980">
    <property type="entry name" value="Nitrogenase molybdenum iron protein domain"/>
    <property type="match status" value="1"/>
</dbReference>
<keyword evidence="1" id="KW-0732">Signal</keyword>
<evidence type="ECO:0000313" key="2">
    <source>
        <dbReference type="EMBL" id="TXC85325.1"/>
    </source>
</evidence>
<dbReference type="SUPFAM" id="SSF53807">
    <property type="entry name" value="Helical backbone' metal receptor"/>
    <property type="match status" value="1"/>
</dbReference>
<feature type="signal peptide" evidence="1">
    <location>
        <begin position="1"/>
        <end position="22"/>
    </location>
</feature>
<dbReference type="AlphaFoldDB" id="A0A5C6VNT4"/>
<dbReference type="EMBL" id="VORB01000001">
    <property type="protein sequence ID" value="TXC85325.1"/>
    <property type="molecule type" value="Genomic_DNA"/>
</dbReference>
<accession>A0A5C6VNT4</accession>
<dbReference type="GO" id="GO:0071281">
    <property type="term" value="P:cellular response to iron ion"/>
    <property type="evidence" value="ECO:0007669"/>
    <property type="project" value="TreeGrafter"/>
</dbReference>
<feature type="chain" id="PRO_5023120084" evidence="1">
    <location>
        <begin position="23"/>
        <end position="359"/>
    </location>
</feature>
<protein>
    <submittedName>
        <fullName evidence="2">ABC transporter substrate-binding protein</fullName>
    </submittedName>
</protein>
<gene>
    <name evidence="2" type="ORF">FRX97_01490</name>
</gene>
<organism evidence="2 3">
    <name type="scientific">Luteibaculum oceani</name>
    <dbReference type="NCBI Taxonomy" id="1294296"/>
    <lineage>
        <taxon>Bacteria</taxon>
        <taxon>Pseudomonadati</taxon>
        <taxon>Bacteroidota</taxon>
        <taxon>Flavobacteriia</taxon>
        <taxon>Flavobacteriales</taxon>
        <taxon>Luteibaculaceae</taxon>
        <taxon>Luteibaculum</taxon>
    </lineage>
</organism>
<comment type="caution">
    <text evidence="2">The sequence shown here is derived from an EMBL/GenBank/DDBJ whole genome shotgun (WGS) entry which is preliminary data.</text>
</comment>
<proteinExistence type="predicted"/>
<sequence length="359" mass="40526">MRMDLKSLQKFLFLGICTFVIACAPKQPDNTQVGELFNPKYANFFRVITRGSDTLLLSINPNNKRDIDTVKVNSIHNFACLSATHTAFIDVLDAIENIRAVDFCRFHASRALKNSCKHGDIIELGQISSIGAEKILESGVSIVTISGFDDLPGWAEKSKKLNISPTRVWEWKEEHPLGKAEWLIAFGYLTGKENKALQIFKKEEEDYKRISDPSPDQKTYIFSGNAYQGIWYCPNTDSYLNKVFRKTGLTLTLDSLSGTASSPISAEQAFTALNNSQKWIYHGSCKTFDCLLSEEPRLQYLNKDIQSEIWAPNKLLAEDGSNAFWELSTVYPSRLLEDFVAIKSGLEPKHFYINIGKTH</sequence>